<sequence length="268" mass="30374">MGLVSVHRFASVGWQEYLLLDGKRYFSNAALRVVTDVDLRHAKGLDAVMRFLDGPDTEIFPPPQWELWLRDGNETRREFIPVKAWVHHGARMVVSKHPESDLARHVNEGIDEMDSEFEYWQYVVSHPVHALLPPATIAEAVEVLMCIYNSWLAPSLHHSQPPFSQDECQELLTQLRSFSHTSAQTKSLGRHWDCGTFQDSRQSNNDPSDGASHTRTGGEFSIFSFGSGLPNASWNDRIIKVSAREVVCVVLLLFAGTYLRDLRFEIPG</sequence>
<dbReference type="Proteomes" id="UP001207468">
    <property type="component" value="Unassembled WGS sequence"/>
</dbReference>
<name>A0ACC0UD64_9AGAM</name>
<comment type="caution">
    <text evidence="1">The sequence shown here is derived from an EMBL/GenBank/DDBJ whole genome shotgun (WGS) entry which is preliminary data.</text>
</comment>
<gene>
    <name evidence="1" type="ORF">F5148DRAFT_741679</name>
</gene>
<keyword evidence="2" id="KW-1185">Reference proteome</keyword>
<organism evidence="1 2">
    <name type="scientific">Russula earlei</name>
    <dbReference type="NCBI Taxonomy" id="71964"/>
    <lineage>
        <taxon>Eukaryota</taxon>
        <taxon>Fungi</taxon>
        <taxon>Dikarya</taxon>
        <taxon>Basidiomycota</taxon>
        <taxon>Agaricomycotina</taxon>
        <taxon>Agaricomycetes</taxon>
        <taxon>Russulales</taxon>
        <taxon>Russulaceae</taxon>
        <taxon>Russula</taxon>
    </lineage>
</organism>
<protein>
    <submittedName>
        <fullName evidence="1">Uncharacterized protein</fullName>
    </submittedName>
</protein>
<proteinExistence type="predicted"/>
<evidence type="ECO:0000313" key="1">
    <source>
        <dbReference type="EMBL" id="KAI9509561.1"/>
    </source>
</evidence>
<evidence type="ECO:0000313" key="2">
    <source>
        <dbReference type="Proteomes" id="UP001207468"/>
    </source>
</evidence>
<reference evidence="1" key="1">
    <citation type="submission" date="2021-03" db="EMBL/GenBank/DDBJ databases">
        <title>Evolutionary priming and transition to the ectomycorrhizal habit in an iconic lineage of mushroom-forming fungi: is preadaptation a requirement?</title>
        <authorList>
            <consortium name="DOE Joint Genome Institute"/>
            <person name="Looney B.P."/>
            <person name="Miyauchi S."/>
            <person name="Morin E."/>
            <person name="Drula E."/>
            <person name="Courty P.E."/>
            <person name="Chicoki N."/>
            <person name="Fauchery L."/>
            <person name="Kohler A."/>
            <person name="Kuo A."/>
            <person name="LaButti K."/>
            <person name="Pangilinan J."/>
            <person name="Lipzen A."/>
            <person name="Riley R."/>
            <person name="Andreopoulos W."/>
            <person name="He G."/>
            <person name="Johnson J."/>
            <person name="Barry K.W."/>
            <person name="Grigoriev I.V."/>
            <person name="Nagy L."/>
            <person name="Hibbett D."/>
            <person name="Henrissat B."/>
            <person name="Matheny P.B."/>
            <person name="Labbe J."/>
            <person name="Martin A.F."/>
        </authorList>
    </citation>
    <scope>NUCLEOTIDE SEQUENCE</scope>
    <source>
        <strain evidence="1">BPL698</strain>
    </source>
</reference>
<accession>A0ACC0UD64</accession>
<dbReference type="EMBL" id="JAGFNK010000061">
    <property type="protein sequence ID" value="KAI9509561.1"/>
    <property type="molecule type" value="Genomic_DNA"/>
</dbReference>